<evidence type="ECO:0000259" key="4">
    <source>
        <dbReference type="PROSITE" id="PS50977"/>
    </source>
</evidence>
<dbReference type="Pfam" id="PF00440">
    <property type="entry name" value="TetR_N"/>
    <property type="match status" value="1"/>
</dbReference>
<dbReference type="EMBL" id="VHQG01000001">
    <property type="protein sequence ID" value="TPW77940.1"/>
    <property type="molecule type" value="Genomic_DNA"/>
</dbReference>
<dbReference type="GO" id="GO:0000976">
    <property type="term" value="F:transcription cis-regulatory region binding"/>
    <property type="evidence" value="ECO:0007669"/>
    <property type="project" value="TreeGrafter"/>
</dbReference>
<dbReference type="Gene3D" id="1.10.357.10">
    <property type="entry name" value="Tetracycline Repressor, domain 2"/>
    <property type="match status" value="1"/>
</dbReference>
<dbReference type="SUPFAM" id="SSF46689">
    <property type="entry name" value="Homeodomain-like"/>
    <property type="match status" value="1"/>
</dbReference>
<feature type="DNA-binding region" description="H-T-H motif" evidence="2">
    <location>
        <begin position="64"/>
        <end position="83"/>
    </location>
</feature>
<dbReference type="RefSeq" id="WP_141162465.1">
    <property type="nucleotide sequence ID" value="NZ_VHQG01000001.1"/>
</dbReference>
<dbReference type="Proteomes" id="UP000316252">
    <property type="component" value="Unassembled WGS sequence"/>
</dbReference>
<organism evidence="5 6">
    <name type="scientific">Schumannella soli</name>
    <dbReference type="NCBI Taxonomy" id="2590779"/>
    <lineage>
        <taxon>Bacteria</taxon>
        <taxon>Bacillati</taxon>
        <taxon>Actinomycetota</taxon>
        <taxon>Actinomycetes</taxon>
        <taxon>Micrococcales</taxon>
        <taxon>Microbacteriaceae</taxon>
        <taxon>Schumannella</taxon>
    </lineage>
</organism>
<comment type="caution">
    <text evidence="5">The sequence shown here is derived from an EMBL/GenBank/DDBJ whole genome shotgun (WGS) entry which is preliminary data.</text>
</comment>
<feature type="region of interest" description="Disordered" evidence="3">
    <location>
        <begin position="1"/>
        <end position="38"/>
    </location>
</feature>
<reference evidence="5 6" key="1">
    <citation type="submission" date="2019-06" db="EMBL/GenBank/DDBJ databases">
        <authorList>
            <person name="Li F."/>
        </authorList>
    </citation>
    <scope>NUCLEOTIDE SEQUENCE [LARGE SCALE GENOMIC DNA]</scope>
    <source>
        <strain evidence="5 6">10F1D-1</strain>
    </source>
</reference>
<feature type="domain" description="HTH tetR-type" evidence="4">
    <location>
        <begin position="41"/>
        <end position="101"/>
    </location>
</feature>
<dbReference type="GO" id="GO:0003700">
    <property type="term" value="F:DNA-binding transcription factor activity"/>
    <property type="evidence" value="ECO:0007669"/>
    <property type="project" value="TreeGrafter"/>
</dbReference>
<name>A0A506Y8X2_9MICO</name>
<evidence type="ECO:0000313" key="6">
    <source>
        <dbReference type="Proteomes" id="UP000316252"/>
    </source>
</evidence>
<keyword evidence="1 2" id="KW-0238">DNA-binding</keyword>
<evidence type="ECO:0000256" key="3">
    <source>
        <dbReference type="SAM" id="MobiDB-lite"/>
    </source>
</evidence>
<dbReference type="PRINTS" id="PR00455">
    <property type="entry name" value="HTHTETR"/>
</dbReference>
<feature type="compositionally biased region" description="Low complexity" evidence="3">
    <location>
        <begin position="1"/>
        <end position="17"/>
    </location>
</feature>
<evidence type="ECO:0000313" key="5">
    <source>
        <dbReference type="EMBL" id="TPW77940.1"/>
    </source>
</evidence>
<protein>
    <submittedName>
        <fullName evidence="5">TetR family transcriptional regulator</fullName>
    </submittedName>
</protein>
<dbReference type="PANTHER" id="PTHR30055:SF146">
    <property type="entry name" value="HTH-TYPE TRANSCRIPTIONAL DUAL REGULATOR CECR"/>
    <property type="match status" value="1"/>
</dbReference>
<feature type="compositionally biased region" description="Low complexity" evidence="3">
    <location>
        <begin position="27"/>
        <end position="36"/>
    </location>
</feature>
<dbReference type="AlphaFoldDB" id="A0A506Y8X2"/>
<dbReference type="InterPro" id="IPR050109">
    <property type="entry name" value="HTH-type_TetR-like_transc_reg"/>
</dbReference>
<gene>
    <name evidence="5" type="ORF">FJ657_04685</name>
</gene>
<dbReference type="InterPro" id="IPR001647">
    <property type="entry name" value="HTH_TetR"/>
</dbReference>
<evidence type="ECO:0000256" key="1">
    <source>
        <dbReference type="ARBA" id="ARBA00023125"/>
    </source>
</evidence>
<dbReference type="OrthoDB" id="3691941at2"/>
<proteinExistence type="predicted"/>
<accession>A0A506Y8X2</accession>
<sequence>MSPRTSARTASSGGATAEITGAGDAGSGAAAPASGGRMSSEERRAQILAASIAVFGAKGYDGATTDDLAQAAGVSQAYVVRMFGSKQGLFLAAFEVVAQRLETDFRAALAEADASLPADADADASQRIHARKQAMSVAYLRLLGERGLHLTMLQAFLRGGDPVIGPVARASFGRIWRFIREEAGFDAEFGKEFLSYGMLLNTLIGLRMLDSDGSGPADELLAMCFPDLDAVAGVVPRADERW</sequence>
<keyword evidence="6" id="KW-1185">Reference proteome</keyword>
<evidence type="ECO:0000256" key="2">
    <source>
        <dbReference type="PROSITE-ProRule" id="PRU00335"/>
    </source>
</evidence>
<dbReference type="PROSITE" id="PS50977">
    <property type="entry name" value="HTH_TETR_2"/>
    <property type="match status" value="1"/>
</dbReference>
<dbReference type="InterPro" id="IPR009057">
    <property type="entry name" value="Homeodomain-like_sf"/>
</dbReference>
<dbReference type="PANTHER" id="PTHR30055">
    <property type="entry name" value="HTH-TYPE TRANSCRIPTIONAL REGULATOR RUTR"/>
    <property type="match status" value="1"/>
</dbReference>